<dbReference type="GO" id="GO:0051698">
    <property type="term" value="F:saccharopine oxidase activity"/>
    <property type="evidence" value="ECO:0007669"/>
    <property type="project" value="TreeGrafter"/>
</dbReference>
<evidence type="ECO:0000313" key="10">
    <source>
        <dbReference type="Proteomes" id="UP000319257"/>
    </source>
</evidence>
<dbReference type="InterPro" id="IPR045170">
    <property type="entry name" value="MTOX"/>
</dbReference>
<evidence type="ECO:0000256" key="3">
    <source>
        <dbReference type="ARBA" id="ARBA00022630"/>
    </source>
</evidence>
<dbReference type="InParanoid" id="A0A507B0R1"/>
<dbReference type="InterPro" id="IPR036188">
    <property type="entry name" value="FAD/NAD-bd_sf"/>
</dbReference>
<dbReference type="GO" id="GO:0006351">
    <property type="term" value="P:DNA-templated transcription"/>
    <property type="evidence" value="ECO:0007669"/>
    <property type="project" value="InterPro"/>
</dbReference>
<proteinExistence type="inferred from homology"/>
<comment type="similarity">
    <text evidence="2">Belongs to the MSOX/MTOX family.</text>
</comment>
<sequence>MSELVNPSIIIVGGGAFGTSTAYHLSKRGYTRVRVFDRFAAPSKDAAATDLNKIVRFDYPNPLYAKLGLEAMAIWKAPDNLLSGMFRSTGWIMAAHEMTQDFLKSAHETSQKAGHTEVKFLGVDEIKQKWPEFTGSFPGWTNLWSPAAGWVPSGQALLRMATAAQANGVEYVTGDRGWVQRLLFDDKGTCIGVLSKNGEAHFADAVVLCTGANTAALIDAKDEIVARSHCVGVIQLTQEEAEKYKNLPIVDDFEQGILFPPDENNLLKLCSCRFITNYYNSKVKGASLGHSHEDFPEDGVPRQIEQEMREFVRDQIPELADRDWVSTRMCWDGDTKDINFRICPSPTNKSLFIGTAGSGHGFKFMPVIGRYIVDMMEGKLSDEYLDLWKWRFGATPPKTGKEPHPWPARDLGELDGWRGRNKRTLQVSKKRSKVTPGIQNSVTTTSTSNDQYGLARTSETGVLSRPQPAELLPRDVPRRTSTAAPVLKNATAEAFVSGLKKLGGAHVGGSPTAADPFNNNIWTIGGSDAQDDDSQYDYVPLDFDTSCNSCLGILGLKLPPYPYALQLAGQFETFIGYEYHWYLRNTFHTGLETTYRNPQAAESRDRIWLCKLLTVFALGESYNSFNAPSIEIADNACHSDDQHDQGAAGSRPPSPPGAGFFEQALALFKIPSEEPTVAHIEALNLIAFYCYSLNRRRTAFTYSGLAVRLASSLMLHKPPSATSKLSAVAAEHHKRVWWTTYQLDAMTSAEVGLKATLRFDDAELPLPSDEGLLHLPSSPPQQQQQQQEDVVGEFHDAQVLAAYLKLCSIRSDIAETAGRLREEDFADYQRVVREPLRRLERWRAELPARYSFDFANLAGGGGLPPAMLALPSMRSLASIYLRYHQGYIILIRPVFFKLLATALGKGPSDESSVDNLIGLSSRCLEAAKCNTRIMMGLSNADRIAKYGFWESLHVFSSVNIFSLARLVYAIRPFSPFPDPEDLTLYSFAKELLVSMAGHGNAASRGHLKLIEETERLLDAVSSQSQGAEAMVGLENDIFQWIESIGDIDAMPSTW</sequence>
<dbReference type="SMART" id="SM00906">
    <property type="entry name" value="Fungal_trans"/>
    <property type="match status" value="1"/>
</dbReference>
<dbReference type="GO" id="GO:0008270">
    <property type="term" value="F:zinc ion binding"/>
    <property type="evidence" value="ECO:0007669"/>
    <property type="project" value="InterPro"/>
</dbReference>
<evidence type="ECO:0000256" key="2">
    <source>
        <dbReference type="ARBA" id="ARBA00010989"/>
    </source>
</evidence>
<dbReference type="STRING" id="1093900.A0A507B0R1"/>
<evidence type="ECO:0000256" key="4">
    <source>
        <dbReference type="ARBA" id="ARBA00022827"/>
    </source>
</evidence>
<keyword evidence="10" id="KW-1185">Reference proteome</keyword>
<evidence type="ECO:0000256" key="1">
    <source>
        <dbReference type="ARBA" id="ARBA00001974"/>
    </source>
</evidence>
<keyword evidence="3" id="KW-0285">Flavoprotein</keyword>
<keyword evidence="6" id="KW-0539">Nucleus</keyword>
<dbReference type="GO" id="GO:0008115">
    <property type="term" value="F:sarcosine oxidase activity"/>
    <property type="evidence" value="ECO:0007669"/>
    <property type="project" value="TreeGrafter"/>
</dbReference>
<feature type="domain" description="Xylanolytic transcriptional activator regulatory" evidence="8">
    <location>
        <begin position="699"/>
        <end position="773"/>
    </location>
</feature>
<evidence type="ECO:0000256" key="6">
    <source>
        <dbReference type="ARBA" id="ARBA00023242"/>
    </source>
</evidence>
<gene>
    <name evidence="9" type="ORF">E0L32_000186</name>
</gene>
<dbReference type="Gene3D" id="3.50.50.60">
    <property type="entry name" value="FAD/NAD(P)-binding domain"/>
    <property type="match status" value="1"/>
</dbReference>
<dbReference type="Proteomes" id="UP000319257">
    <property type="component" value="Unassembled WGS sequence"/>
</dbReference>
<keyword evidence="4" id="KW-0274">FAD</keyword>
<dbReference type="AlphaFoldDB" id="A0A507B0R1"/>
<dbReference type="InterPro" id="IPR006076">
    <property type="entry name" value="FAD-dep_OxRdtase"/>
</dbReference>
<evidence type="ECO:0000259" key="8">
    <source>
        <dbReference type="SMART" id="SM00906"/>
    </source>
</evidence>
<evidence type="ECO:0000256" key="5">
    <source>
        <dbReference type="ARBA" id="ARBA00023002"/>
    </source>
</evidence>
<dbReference type="OrthoDB" id="2219495at2759"/>
<organism evidence="9 10">
    <name type="scientific">Thyridium curvatum</name>
    <dbReference type="NCBI Taxonomy" id="1093900"/>
    <lineage>
        <taxon>Eukaryota</taxon>
        <taxon>Fungi</taxon>
        <taxon>Dikarya</taxon>
        <taxon>Ascomycota</taxon>
        <taxon>Pezizomycotina</taxon>
        <taxon>Sordariomycetes</taxon>
        <taxon>Sordariomycetidae</taxon>
        <taxon>Thyridiales</taxon>
        <taxon>Thyridiaceae</taxon>
        <taxon>Thyridium</taxon>
    </lineage>
</organism>
<protein>
    <recommendedName>
        <fullName evidence="8">Xylanolytic transcriptional activator regulatory domain-containing protein</fullName>
    </recommendedName>
</protein>
<dbReference type="GO" id="GO:0003677">
    <property type="term" value="F:DNA binding"/>
    <property type="evidence" value="ECO:0007669"/>
    <property type="project" value="InterPro"/>
</dbReference>
<dbReference type="SUPFAM" id="SSF51905">
    <property type="entry name" value="FAD/NAD(P)-binding domain"/>
    <property type="match status" value="1"/>
</dbReference>
<dbReference type="InterPro" id="IPR007219">
    <property type="entry name" value="XnlR_reg_dom"/>
</dbReference>
<accession>A0A507B0R1</accession>
<dbReference type="EMBL" id="SKBQ01000001">
    <property type="protein sequence ID" value="TPX15852.1"/>
    <property type="molecule type" value="Genomic_DNA"/>
</dbReference>
<dbReference type="Pfam" id="PF01266">
    <property type="entry name" value="DAO"/>
    <property type="match status" value="1"/>
</dbReference>
<dbReference type="Pfam" id="PF04082">
    <property type="entry name" value="Fungal_trans"/>
    <property type="match status" value="1"/>
</dbReference>
<comment type="caution">
    <text evidence="9">The sequence shown here is derived from an EMBL/GenBank/DDBJ whole genome shotgun (WGS) entry which is preliminary data.</text>
</comment>
<dbReference type="GO" id="GO:0050660">
    <property type="term" value="F:flavin adenine dinucleotide binding"/>
    <property type="evidence" value="ECO:0007669"/>
    <property type="project" value="InterPro"/>
</dbReference>
<feature type="region of interest" description="Disordered" evidence="7">
    <location>
        <begin position="430"/>
        <end position="452"/>
    </location>
</feature>
<dbReference type="PANTHER" id="PTHR10961">
    <property type="entry name" value="PEROXISOMAL SARCOSINE OXIDASE"/>
    <property type="match status" value="1"/>
</dbReference>
<reference evidence="9 10" key="1">
    <citation type="submission" date="2019-06" db="EMBL/GenBank/DDBJ databases">
        <title>Draft genome sequence of the filamentous fungus Phialemoniopsis curvata isolated from diesel fuel.</title>
        <authorList>
            <person name="Varaljay V.A."/>
            <person name="Lyon W.J."/>
            <person name="Crouch A.L."/>
            <person name="Drake C.E."/>
            <person name="Hollomon J.M."/>
            <person name="Nadeau L.J."/>
            <person name="Nunn H.S."/>
            <person name="Stevenson B.S."/>
            <person name="Bojanowski C.L."/>
            <person name="Crookes-Goodson W.J."/>
        </authorList>
    </citation>
    <scope>NUCLEOTIDE SEQUENCE [LARGE SCALE GENOMIC DNA]</scope>
    <source>
        <strain evidence="9 10">D216</strain>
    </source>
</reference>
<name>A0A507B0R1_9PEZI</name>
<evidence type="ECO:0000256" key="7">
    <source>
        <dbReference type="SAM" id="MobiDB-lite"/>
    </source>
</evidence>
<keyword evidence="5" id="KW-0560">Oxidoreductase</keyword>
<dbReference type="PANTHER" id="PTHR10961:SF26">
    <property type="entry name" value="L-SACCHAROPINE OXIDASE"/>
    <property type="match status" value="1"/>
</dbReference>
<dbReference type="CDD" id="cd12148">
    <property type="entry name" value="fungal_TF_MHR"/>
    <property type="match status" value="1"/>
</dbReference>
<dbReference type="GeneID" id="41967633"/>
<evidence type="ECO:0000313" key="9">
    <source>
        <dbReference type="EMBL" id="TPX15852.1"/>
    </source>
</evidence>
<feature type="compositionally biased region" description="Polar residues" evidence="7">
    <location>
        <begin position="437"/>
        <end position="452"/>
    </location>
</feature>
<comment type="cofactor">
    <cofactor evidence="1">
        <name>FAD</name>
        <dbReference type="ChEBI" id="CHEBI:57692"/>
    </cofactor>
</comment>
<dbReference type="RefSeq" id="XP_030997563.1">
    <property type="nucleotide sequence ID" value="XM_031135975.1"/>
</dbReference>
<dbReference type="Gene3D" id="3.30.9.10">
    <property type="entry name" value="D-Amino Acid Oxidase, subunit A, domain 2"/>
    <property type="match status" value="1"/>
</dbReference>